<dbReference type="RefSeq" id="WP_146876088.1">
    <property type="nucleotide sequence ID" value="NZ_BJXV01000017.1"/>
</dbReference>
<dbReference type="GO" id="GO:0043565">
    <property type="term" value="F:sequence-specific DNA binding"/>
    <property type="evidence" value="ECO:0007669"/>
    <property type="project" value="InterPro"/>
</dbReference>
<dbReference type="InterPro" id="IPR036390">
    <property type="entry name" value="WH_DNA-bd_sf"/>
</dbReference>
<dbReference type="AlphaFoldDB" id="A0A511URG0"/>
<evidence type="ECO:0000256" key="3">
    <source>
        <dbReference type="ARBA" id="ARBA00023163"/>
    </source>
</evidence>
<dbReference type="Pfam" id="PF01037">
    <property type="entry name" value="AsnC_trans_reg"/>
    <property type="match status" value="1"/>
</dbReference>
<dbReference type="PANTHER" id="PTHR30154:SF53">
    <property type="entry name" value="HTH-TYPE TRANSCRIPTIONAL REGULATOR LRPC"/>
    <property type="match status" value="1"/>
</dbReference>
<dbReference type="FunFam" id="1.10.10.10:FF:000186">
    <property type="entry name" value="AsnC family transcriptional regulator"/>
    <property type="match status" value="1"/>
</dbReference>
<dbReference type="OrthoDB" id="5476at2"/>
<keyword evidence="6" id="KW-1185">Reference proteome</keyword>
<dbReference type="Pfam" id="PF13412">
    <property type="entry name" value="HTH_24"/>
    <property type="match status" value="1"/>
</dbReference>
<dbReference type="CDD" id="cd00090">
    <property type="entry name" value="HTH_ARSR"/>
    <property type="match status" value="1"/>
</dbReference>
<dbReference type="Proteomes" id="UP000321303">
    <property type="component" value="Unassembled WGS sequence"/>
</dbReference>
<keyword evidence="1" id="KW-0805">Transcription regulation</keyword>
<evidence type="ECO:0000313" key="5">
    <source>
        <dbReference type="EMBL" id="GEN29177.1"/>
    </source>
</evidence>
<dbReference type="GO" id="GO:0006355">
    <property type="term" value="P:regulation of DNA-templated transcription"/>
    <property type="evidence" value="ECO:0007669"/>
    <property type="project" value="UniProtKB-ARBA"/>
</dbReference>
<proteinExistence type="predicted"/>
<accession>A0A511URG0</accession>
<dbReference type="PANTHER" id="PTHR30154">
    <property type="entry name" value="LEUCINE-RESPONSIVE REGULATORY PROTEIN"/>
    <property type="match status" value="1"/>
</dbReference>
<dbReference type="EMBL" id="BJXV01000017">
    <property type="protein sequence ID" value="GEN29177.1"/>
    <property type="molecule type" value="Genomic_DNA"/>
</dbReference>
<comment type="caution">
    <text evidence="5">The sequence shown here is derived from an EMBL/GenBank/DDBJ whole genome shotgun (WGS) entry which is preliminary data.</text>
</comment>
<evidence type="ECO:0000259" key="4">
    <source>
        <dbReference type="PROSITE" id="PS50956"/>
    </source>
</evidence>
<keyword evidence="2" id="KW-0238">DNA-binding</keyword>
<dbReference type="InterPro" id="IPR011008">
    <property type="entry name" value="Dimeric_a/b-barrel"/>
</dbReference>
<organism evidence="5 6">
    <name type="scientific">Halovibrio variabilis</name>
    <dbReference type="NCBI Taxonomy" id="31910"/>
    <lineage>
        <taxon>Bacteria</taxon>
        <taxon>Pseudomonadati</taxon>
        <taxon>Pseudomonadota</taxon>
        <taxon>Gammaproteobacteria</taxon>
        <taxon>Oceanospirillales</taxon>
        <taxon>Halomonadaceae</taxon>
        <taxon>Halovibrio</taxon>
    </lineage>
</organism>
<dbReference type="PROSITE" id="PS50956">
    <property type="entry name" value="HTH_ASNC_2"/>
    <property type="match status" value="1"/>
</dbReference>
<dbReference type="SUPFAM" id="SSF54909">
    <property type="entry name" value="Dimeric alpha+beta barrel"/>
    <property type="match status" value="1"/>
</dbReference>
<dbReference type="InterPro" id="IPR036388">
    <property type="entry name" value="WH-like_DNA-bd_sf"/>
</dbReference>
<keyword evidence="3" id="KW-0804">Transcription</keyword>
<name>A0A511URG0_9GAMM</name>
<protein>
    <submittedName>
        <fullName evidence="5">AsnC family transcriptional regulator</fullName>
    </submittedName>
</protein>
<dbReference type="SUPFAM" id="SSF46785">
    <property type="entry name" value="Winged helix' DNA-binding domain"/>
    <property type="match status" value="1"/>
</dbReference>
<dbReference type="GO" id="GO:0005829">
    <property type="term" value="C:cytosol"/>
    <property type="evidence" value="ECO:0007669"/>
    <property type="project" value="TreeGrafter"/>
</dbReference>
<sequence>MDRMNLKIIRALRQDGRISVTKLSQQVGLSIPAVTERMRKLEESGVIKGYTAVVDLEKIGLAVSAVIGITAFKPQKEKLLAKLESLPEVVECLHVTGEDSYLIRIYVPTNRDIEEFVAKINNFGETKTRIILSEPISMDSRHDVLNSFLSNEHPS</sequence>
<dbReference type="GO" id="GO:0043200">
    <property type="term" value="P:response to amino acid"/>
    <property type="evidence" value="ECO:0007669"/>
    <property type="project" value="TreeGrafter"/>
</dbReference>
<evidence type="ECO:0000256" key="2">
    <source>
        <dbReference type="ARBA" id="ARBA00023125"/>
    </source>
</evidence>
<evidence type="ECO:0000313" key="6">
    <source>
        <dbReference type="Proteomes" id="UP000321303"/>
    </source>
</evidence>
<reference evidence="5 6" key="1">
    <citation type="submission" date="2019-07" db="EMBL/GenBank/DDBJ databases">
        <title>Whole genome shotgun sequence of Halomonas variabilis NBRC 102410.</title>
        <authorList>
            <person name="Hosoyama A."/>
            <person name="Uohara A."/>
            <person name="Ohji S."/>
            <person name="Ichikawa N."/>
        </authorList>
    </citation>
    <scope>NUCLEOTIDE SEQUENCE [LARGE SCALE GENOMIC DNA]</scope>
    <source>
        <strain evidence="5 6">NBRC 102410</strain>
    </source>
</reference>
<gene>
    <name evidence="5" type="ORF">HVA01_28230</name>
</gene>
<dbReference type="SMART" id="SM00344">
    <property type="entry name" value="HTH_ASNC"/>
    <property type="match status" value="1"/>
</dbReference>
<dbReference type="Gene3D" id="1.10.10.10">
    <property type="entry name" value="Winged helix-like DNA-binding domain superfamily/Winged helix DNA-binding domain"/>
    <property type="match status" value="1"/>
</dbReference>
<feature type="domain" description="HTH asnC-type" evidence="4">
    <location>
        <begin position="1"/>
        <end position="62"/>
    </location>
</feature>
<dbReference type="InterPro" id="IPR019887">
    <property type="entry name" value="Tscrpt_reg_AsnC/Lrp_C"/>
</dbReference>
<dbReference type="PRINTS" id="PR00033">
    <property type="entry name" value="HTHASNC"/>
</dbReference>
<dbReference type="InterPro" id="IPR000485">
    <property type="entry name" value="AsnC-type_HTH_dom"/>
</dbReference>
<evidence type="ECO:0000256" key="1">
    <source>
        <dbReference type="ARBA" id="ARBA00023015"/>
    </source>
</evidence>
<dbReference type="Gene3D" id="3.30.70.920">
    <property type="match status" value="1"/>
</dbReference>
<dbReference type="InterPro" id="IPR011991">
    <property type="entry name" value="ArsR-like_HTH"/>
</dbReference>
<dbReference type="InterPro" id="IPR019888">
    <property type="entry name" value="Tscrpt_reg_AsnC-like"/>
</dbReference>